<protein>
    <submittedName>
        <fullName evidence="1">Uncharacterized protein</fullName>
    </submittedName>
</protein>
<keyword evidence="2" id="KW-1185">Reference proteome</keyword>
<organism evidence="1 2">
    <name type="scientific">Paraburkholderia sediminicola</name>
    <dbReference type="NCBI Taxonomy" id="458836"/>
    <lineage>
        <taxon>Bacteria</taxon>
        <taxon>Pseudomonadati</taxon>
        <taxon>Pseudomonadota</taxon>
        <taxon>Betaproteobacteria</taxon>
        <taxon>Burkholderiales</taxon>
        <taxon>Burkholderiaceae</taxon>
        <taxon>Paraburkholderia</taxon>
    </lineage>
</organism>
<name>A0A6J5CRF5_9BURK</name>
<dbReference type="EMBL" id="CADIKC010000017">
    <property type="protein sequence ID" value="CAB3743801.1"/>
    <property type="molecule type" value="Genomic_DNA"/>
</dbReference>
<proteinExistence type="predicted"/>
<dbReference type="AlphaFoldDB" id="A0A6J5CRF5"/>
<evidence type="ECO:0000313" key="1">
    <source>
        <dbReference type="EMBL" id="CAB3743801.1"/>
    </source>
</evidence>
<reference evidence="1 2" key="1">
    <citation type="submission" date="2020-04" db="EMBL/GenBank/DDBJ databases">
        <authorList>
            <person name="De Canck E."/>
        </authorList>
    </citation>
    <scope>NUCLEOTIDE SEQUENCE [LARGE SCALE GENOMIC DNA]</scope>
    <source>
        <strain evidence="1 2">LMG 24238</strain>
    </source>
</reference>
<gene>
    <name evidence="1" type="ORF">LMG24238_07129</name>
</gene>
<sequence>MRQRGEHGHEAVRRRLAVPAVSPAITGTAPVGGASTFDSNECSIRRAVTSGGFPSASSDTLALAFDYIVWLRSTSRTDVVVAETGMTETTR</sequence>
<accession>A0A6J5CRF5</accession>
<dbReference type="Proteomes" id="UP000494255">
    <property type="component" value="Unassembled WGS sequence"/>
</dbReference>
<evidence type="ECO:0000313" key="2">
    <source>
        <dbReference type="Proteomes" id="UP000494255"/>
    </source>
</evidence>